<dbReference type="InterPro" id="IPR036388">
    <property type="entry name" value="WH-like_DNA-bd_sf"/>
</dbReference>
<evidence type="ECO:0000313" key="7">
    <source>
        <dbReference type="EMBL" id="MBQ0936309.1"/>
    </source>
</evidence>
<dbReference type="PANTHER" id="PTHR43133">
    <property type="entry name" value="RNA POLYMERASE ECF-TYPE SIGMA FACTO"/>
    <property type="match status" value="1"/>
</dbReference>
<keyword evidence="5" id="KW-0804">Transcription</keyword>
<comment type="similarity">
    <text evidence="1">Belongs to the sigma-70 factor family. ECF subfamily.</text>
</comment>
<dbReference type="Proteomes" id="UP000672097">
    <property type="component" value="Unassembled WGS sequence"/>
</dbReference>
<sequence length="187" mass="22222">MSEHPSLVSPWAKDFEQMYAESYERFRAIFKRDPLPDDVKQQLLDDGLCHAWDKLWQFEGRNQAQLFTWVWSVILSLRLEYFRKHRVTLVTIGASHDLPEQFDRTLTNPQEDRLTDQQHRECFLRIYAEFSRCHPDLAEPLHWAVYEDMTQAEVAMKLGLPLSTVKSRIVKAYKLLKDMMLKECNDC</sequence>
<dbReference type="EMBL" id="JAGQDG010000005">
    <property type="protein sequence ID" value="MBQ0936309.1"/>
    <property type="molecule type" value="Genomic_DNA"/>
</dbReference>
<evidence type="ECO:0000256" key="4">
    <source>
        <dbReference type="ARBA" id="ARBA00023125"/>
    </source>
</evidence>
<keyword evidence="3" id="KW-0731">Sigma factor</keyword>
<evidence type="ECO:0000313" key="8">
    <source>
        <dbReference type="Proteomes" id="UP000672097"/>
    </source>
</evidence>
<dbReference type="Pfam" id="PF04545">
    <property type="entry name" value="Sigma70_r4"/>
    <property type="match status" value="1"/>
</dbReference>
<name>A0ABS5DYT9_9BURK</name>
<dbReference type="SUPFAM" id="SSF88659">
    <property type="entry name" value="Sigma3 and sigma4 domains of RNA polymerase sigma factors"/>
    <property type="match status" value="1"/>
</dbReference>
<dbReference type="InterPro" id="IPR007630">
    <property type="entry name" value="RNA_pol_sigma70_r4"/>
</dbReference>
<organism evidence="7 8">
    <name type="scientific">Ideonella paludis</name>
    <dbReference type="NCBI Taxonomy" id="1233411"/>
    <lineage>
        <taxon>Bacteria</taxon>
        <taxon>Pseudomonadati</taxon>
        <taxon>Pseudomonadota</taxon>
        <taxon>Betaproteobacteria</taxon>
        <taxon>Burkholderiales</taxon>
        <taxon>Sphaerotilaceae</taxon>
        <taxon>Ideonella</taxon>
    </lineage>
</organism>
<proteinExistence type="inferred from homology"/>
<comment type="caution">
    <text evidence="7">The sequence shown here is derived from an EMBL/GenBank/DDBJ whole genome shotgun (WGS) entry which is preliminary data.</text>
</comment>
<keyword evidence="2" id="KW-0805">Transcription regulation</keyword>
<reference evidence="7 8" key="1">
    <citation type="submission" date="2021-04" db="EMBL/GenBank/DDBJ databases">
        <title>The genome sequence of type strain Ideonella paludis KCTC 32238.</title>
        <authorList>
            <person name="Liu Y."/>
        </authorList>
    </citation>
    <scope>NUCLEOTIDE SEQUENCE [LARGE SCALE GENOMIC DNA]</scope>
    <source>
        <strain evidence="7 8">KCTC 32238</strain>
    </source>
</reference>
<keyword evidence="8" id="KW-1185">Reference proteome</keyword>
<feature type="domain" description="RNA polymerase sigma-70 region 4" evidence="6">
    <location>
        <begin position="139"/>
        <end position="177"/>
    </location>
</feature>
<dbReference type="InterPro" id="IPR013325">
    <property type="entry name" value="RNA_pol_sigma_r2"/>
</dbReference>
<dbReference type="InterPro" id="IPR013324">
    <property type="entry name" value="RNA_pol_sigma_r3/r4-like"/>
</dbReference>
<protein>
    <submittedName>
        <fullName evidence="7">Sigma-70 family RNA polymerase sigma factor</fullName>
    </submittedName>
</protein>
<dbReference type="CDD" id="cd06171">
    <property type="entry name" value="Sigma70_r4"/>
    <property type="match status" value="1"/>
</dbReference>
<evidence type="ECO:0000256" key="1">
    <source>
        <dbReference type="ARBA" id="ARBA00010641"/>
    </source>
</evidence>
<dbReference type="PANTHER" id="PTHR43133:SF8">
    <property type="entry name" value="RNA POLYMERASE SIGMA FACTOR HI_1459-RELATED"/>
    <property type="match status" value="1"/>
</dbReference>
<dbReference type="Gene3D" id="1.10.10.10">
    <property type="entry name" value="Winged helix-like DNA-binding domain superfamily/Winged helix DNA-binding domain"/>
    <property type="match status" value="1"/>
</dbReference>
<gene>
    <name evidence="7" type="ORF">KAK11_13295</name>
</gene>
<evidence type="ECO:0000259" key="6">
    <source>
        <dbReference type="Pfam" id="PF04545"/>
    </source>
</evidence>
<accession>A0ABS5DYT9</accession>
<evidence type="ECO:0000256" key="2">
    <source>
        <dbReference type="ARBA" id="ARBA00023015"/>
    </source>
</evidence>
<evidence type="ECO:0000256" key="5">
    <source>
        <dbReference type="ARBA" id="ARBA00023163"/>
    </source>
</evidence>
<dbReference type="RefSeq" id="WP_210809656.1">
    <property type="nucleotide sequence ID" value="NZ_JAGQDG010000005.1"/>
</dbReference>
<evidence type="ECO:0000256" key="3">
    <source>
        <dbReference type="ARBA" id="ARBA00023082"/>
    </source>
</evidence>
<keyword evidence="4" id="KW-0238">DNA-binding</keyword>
<dbReference type="InterPro" id="IPR039425">
    <property type="entry name" value="RNA_pol_sigma-70-like"/>
</dbReference>
<dbReference type="SUPFAM" id="SSF88946">
    <property type="entry name" value="Sigma2 domain of RNA polymerase sigma factors"/>
    <property type="match status" value="1"/>
</dbReference>